<dbReference type="SUPFAM" id="SSF90096">
    <property type="entry name" value="Subunits of heterodimeric actin filament capping protein Capz"/>
    <property type="match status" value="1"/>
</dbReference>
<proteinExistence type="inferred from homology"/>
<dbReference type="OrthoDB" id="340550at2759"/>
<dbReference type="InterPro" id="IPR042489">
    <property type="entry name" value="CapZ_alpha_1"/>
</dbReference>
<gene>
    <name evidence="4" type="ORF">PXEA_LOCUS17116</name>
</gene>
<keyword evidence="2 3" id="KW-0009">Actin-binding</keyword>
<keyword evidence="5" id="KW-1185">Reference proteome</keyword>
<comment type="caution">
    <text evidence="4">The sequence shown here is derived from an EMBL/GenBank/DDBJ whole genome shotgun (WGS) entry which is preliminary data.</text>
</comment>
<dbReference type="GO" id="GO:0008290">
    <property type="term" value="C:F-actin capping protein complex"/>
    <property type="evidence" value="ECO:0007669"/>
    <property type="project" value="UniProtKB-UniRule"/>
</dbReference>
<comment type="subunit">
    <text evidence="3">Heterodimer of an alpha and a beta subunit.</text>
</comment>
<keyword evidence="1 3" id="KW-0117">Actin capping</keyword>
<evidence type="ECO:0000313" key="5">
    <source>
        <dbReference type="Proteomes" id="UP000784294"/>
    </source>
</evidence>
<dbReference type="GO" id="GO:0051016">
    <property type="term" value="P:barbed-end actin filament capping"/>
    <property type="evidence" value="ECO:0007669"/>
    <property type="project" value="UniProtKB-UniRule"/>
</dbReference>
<evidence type="ECO:0000256" key="3">
    <source>
        <dbReference type="RuleBase" id="RU365077"/>
    </source>
</evidence>
<dbReference type="Pfam" id="PF01267">
    <property type="entry name" value="F-actin_cap_A"/>
    <property type="match status" value="1"/>
</dbReference>
<dbReference type="AlphaFoldDB" id="A0A448WYY2"/>
<reference evidence="4" key="1">
    <citation type="submission" date="2018-11" db="EMBL/GenBank/DDBJ databases">
        <authorList>
            <consortium name="Pathogen Informatics"/>
        </authorList>
    </citation>
    <scope>NUCLEOTIDE SEQUENCE</scope>
</reference>
<dbReference type="GO" id="GO:0030863">
    <property type="term" value="C:cortical cytoskeleton"/>
    <property type="evidence" value="ECO:0007669"/>
    <property type="project" value="TreeGrafter"/>
</dbReference>
<dbReference type="Gene3D" id="3.90.1150.210">
    <property type="entry name" value="F-actin capping protein, beta subunit"/>
    <property type="match status" value="1"/>
</dbReference>
<protein>
    <recommendedName>
        <fullName evidence="3">F-actin-capping protein subunit alpha</fullName>
    </recommendedName>
</protein>
<evidence type="ECO:0000313" key="4">
    <source>
        <dbReference type="EMBL" id="VEL23676.1"/>
    </source>
</evidence>
<evidence type="ECO:0000256" key="2">
    <source>
        <dbReference type="ARBA" id="ARBA00023203"/>
    </source>
</evidence>
<dbReference type="InterPro" id="IPR042276">
    <property type="entry name" value="CapZ_alpha/beta_2"/>
</dbReference>
<dbReference type="PANTHER" id="PTHR10653">
    <property type="entry name" value="F-ACTIN-CAPPING PROTEIN SUBUNIT ALPHA"/>
    <property type="match status" value="1"/>
</dbReference>
<comment type="function">
    <text evidence="3">F-actin-capping proteins bind in a Ca(2+)-independent manner to the fast growing ends of actin filaments (barbed end) thereby blocking the exchange of subunits at these ends. Unlike other capping proteins (such as gelsolin and severin), these proteins do not sever actin filaments.</text>
</comment>
<evidence type="ECO:0000256" key="1">
    <source>
        <dbReference type="ARBA" id="ARBA00022467"/>
    </source>
</evidence>
<dbReference type="PANTHER" id="PTHR10653:SF0">
    <property type="entry name" value="F-ACTIN-CAPPING PROTEIN SUBUNIT ALPHA"/>
    <property type="match status" value="1"/>
</dbReference>
<dbReference type="InterPro" id="IPR037282">
    <property type="entry name" value="CapZ_alpha/beta"/>
</dbReference>
<dbReference type="EMBL" id="CAAALY010063236">
    <property type="protein sequence ID" value="VEL23676.1"/>
    <property type="molecule type" value="Genomic_DNA"/>
</dbReference>
<organism evidence="4 5">
    <name type="scientific">Protopolystoma xenopodis</name>
    <dbReference type="NCBI Taxonomy" id="117903"/>
    <lineage>
        <taxon>Eukaryota</taxon>
        <taxon>Metazoa</taxon>
        <taxon>Spiralia</taxon>
        <taxon>Lophotrochozoa</taxon>
        <taxon>Platyhelminthes</taxon>
        <taxon>Monogenea</taxon>
        <taxon>Polyopisthocotylea</taxon>
        <taxon>Polystomatidea</taxon>
        <taxon>Polystomatidae</taxon>
        <taxon>Protopolystoma</taxon>
    </lineage>
</organism>
<dbReference type="Gene3D" id="3.30.1140.60">
    <property type="entry name" value="F-actin capping protein, alpha subunit"/>
    <property type="match status" value="1"/>
</dbReference>
<comment type="similarity">
    <text evidence="3">Belongs to the F-actin-capping protein alpha subunit family.</text>
</comment>
<accession>A0A448WYY2</accession>
<dbReference type="InterPro" id="IPR002189">
    <property type="entry name" value="CapZ_alpha"/>
</dbReference>
<sequence length="208" mass="23563">MVEDHLVSDERSRMAANLLLLAPPCEFHEVYNGSAVAQYTRDQMLQIQLPDCEYPTLITPISDLGSGRYFCPRTKQSFTLDHFKLAANDVKPTPDEGLYSSFSDIEPWRRSLESNLTDYCTEHFKNGAVSVYSTQTADGRFIIACIESHFSKNQSTGRWRSEWRVSMTDKPLGTTLEVHGIIKVQVSIFISFASISLQLSVASYFHCF</sequence>
<dbReference type="GO" id="GO:0030036">
    <property type="term" value="P:actin cytoskeleton organization"/>
    <property type="evidence" value="ECO:0007669"/>
    <property type="project" value="TreeGrafter"/>
</dbReference>
<name>A0A448WYY2_9PLAT</name>
<dbReference type="Proteomes" id="UP000784294">
    <property type="component" value="Unassembled WGS sequence"/>
</dbReference>
<dbReference type="GO" id="GO:0051015">
    <property type="term" value="F:actin filament binding"/>
    <property type="evidence" value="ECO:0007669"/>
    <property type="project" value="TreeGrafter"/>
</dbReference>